<dbReference type="OrthoDB" id="47007at2759"/>
<dbReference type="InterPro" id="IPR002347">
    <property type="entry name" value="SDR_fam"/>
</dbReference>
<dbReference type="Proteomes" id="UP000002009">
    <property type="component" value="Chromosome 10"/>
</dbReference>
<dbReference type="InParanoid" id="C1FGY0"/>
<dbReference type="AlphaFoldDB" id="C1FGY0"/>
<gene>
    <name evidence="2" type="ORF">MICPUN_61886</name>
</gene>
<dbReference type="SUPFAM" id="SSF51735">
    <property type="entry name" value="NAD(P)-binding Rossmann-fold domains"/>
    <property type="match status" value="1"/>
</dbReference>
<dbReference type="PANTHER" id="PTHR45267:SF2">
    <property type="entry name" value="NADPH-DEPENDENT PTERIN ALDEHYDE REDUCTASE"/>
    <property type="match status" value="1"/>
</dbReference>
<feature type="region of interest" description="Disordered" evidence="1">
    <location>
        <begin position="393"/>
        <end position="416"/>
    </location>
</feature>
<dbReference type="InterPro" id="IPR036291">
    <property type="entry name" value="NAD(P)-bd_dom_sf"/>
</dbReference>
<dbReference type="PRINTS" id="PR00081">
    <property type="entry name" value="GDHRDH"/>
</dbReference>
<dbReference type="GeneID" id="8246749"/>
<dbReference type="PANTHER" id="PTHR45267">
    <property type="match status" value="1"/>
</dbReference>
<dbReference type="RefSeq" id="XP_002508741.1">
    <property type="nucleotide sequence ID" value="XM_002508695.1"/>
</dbReference>
<reference evidence="2 3" key="1">
    <citation type="journal article" date="2009" name="Science">
        <title>Green evolution and dynamic adaptations revealed by genomes of the marine picoeukaryotes Micromonas.</title>
        <authorList>
            <person name="Worden A.Z."/>
            <person name="Lee J.H."/>
            <person name="Mock T."/>
            <person name="Rouze P."/>
            <person name="Simmons M.P."/>
            <person name="Aerts A.L."/>
            <person name="Allen A.E."/>
            <person name="Cuvelier M.L."/>
            <person name="Derelle E."/>
            <person name="Everett M.V."/>
            <person name="Foulon E."/>
            <person name="Grimwood J."/>
            <person name="Gundlach H."/>
            <person name="Henrissat B."/>
            <person name="Napoli C."/>
            <person name="McDonald S.M."/>
            <person name="Parker M.S."/>
            <person name="Rombauts S."/>
            <person name="Salamov A."/>
            <person name="Von Dassow P."/>
            <person name="Badger J.H."/>
            <person name="Coutinho P.M."/>
            <person name="Demir E."/>
            <person name="Dubchak I."/>
            <person name="Gentemann C."/>
            <person name="Eikrem W."/>
            <person name="Gready J.E."/>
            <person name="John U."/>
            <person name="Lanier W."/>
            <person name="Lindquist E.A."/>
            <person name="Lucas S."/>
            <person name="Mayer K.F."/>
            <person name="Moreau H."/>
            <person name="Not F."/>
            <person name="Otillar R."/>
            <person name="Panaud O."/>
            <person name="Pangilinan J."/>
            <person name="Paulsen I."/>
            <person name="Piegu B."/>
            <person name="Poliakov A."/>
            <person name="Robbens S."/>
            <person name="Schmutz J."/>
            <person name="Toulza E."/>
            <person name="Wyss T."/>
            <person name="Zelensky A."/>
            <person name="Zhou K."/>
            <person name="Armbrust E.V."/>
            <person name="Bhattacharya D."/>
            <person name="Goodenough U.W."/>
            <person name="Van de Peer Y."/>
            <person name="Grigoriev I.V."/>
        </authorList>
    </citation>
    <scope>NUCLEOTIDE SEQUENCE [LARGE SCALE GENOMIC DNA]</scope>
    <source>
        <strain evidence="3">RCC299 / NOUM17</strain>
    </source>
</reference>
<dbReference type="EMBL" id="CP001576">
    <property type="protein sequence ID" value="ACO69999.1"/>
    <property type="molecule type" value="Genomic_DNA"/>
</dbReference>
<evidence type="ECO:0000256" key="1">
    <source>
        <dbReference type="SAM" id="MobiDB-lite"/>
    </source>
</evidence>
<proteinExistence type="predicted"/>
<protein>
    <submittedName>
        <fullName evidence="2">Uncharacterized protein</fullName>
    </submittedName>
</protein>
<keyword evidence="3" id="KW-1185">Reference proteome</keyword>
<organism evidence="2 3">
    <name type="scientific">Micromonas commoda (strain RCC299 / NOUM17 / CCMP2709)</name>
    <name type="common">Picoplanktonic green alga</name>
    <dbReference type="NCBI Taxonomy" id="296587"/>
    <lineage>
        <taxon>Eukaryota</taxon>
        <taxon>Viridiplantae</taxon>
        <taxon>Chlorophyta</taxon>
        <taxon>Mamiellophyceae</taxon>
        <taxon>Mamiellales</taxon>
        <taxon>Mamiellaceae</taxon>
        <taxon>Micromonas</taxon>
    </lineage>
</organism>
<sequence>MLRVIASLTGRRALASSSRIPRAGFSSEDTPWRTVRYAAFERVGEGFRPARPLEEEPTRDRPATEGDTSLASRARARGDCEKVVAVADCGHGVGRALVSALLEFPECRMVVAGATPSSELTTSLHMQHWAECDAMQLDVSRVNLADDAEVKAWKDRVEFTFGVPDVLITNCGELPSYWKLNYEAAEAFCPNDNEVVVGGCRPLEDSTLHADANAWDDDTGDAPPPTTTIVRPARVWETRAIDWSRMMNDVKGVSALVRHFTPAMVARGSGIVVNVTHVLDPQGGAEVAAYQASRAAISALTRCLSYEIARDLEVSATSRMIAVELDPGTLRGLRHEDPEADVGPLHRAHGDEAAQDWAHAAVPFVMNLTREVSGASLMVPGFGGGAAGGIGGRAPGHVVPEGTPPAQRLDLVRDFE</sequence>
<evidence type="ECO:0000313" key="2">
    <source>
        <dbReference type="EMBL" id="ACO69999.1"/>
    </source>
</evidence>
<accession>C1FGY0</accession>
<dbReference type="Pfam" id="PF00106">
    <property type="entry name" value="adh_short"/>
    <property type="match status" value="1"/>
</dbReference>
<dbReference type="Gene3D" id="3.40.50.720">
    <property type="entry name" value="NAD(P)-binding Rossmann-like Domain"/>
    <property type="match status" value="1"/>
</dbReference>
<dbReference type="KEGG" id="mis:MICPUN_61886"/>
<name>C1FGY0_MICCC</name>
<feature type="region of interest" description="Disordered" evidence="1">
    <location>
        <begin position="48"/>
        <end position="72"/>
    </location>
</feature>
<dbReference type="InterPro" id="IPR053241">
    <property type="entry name" value="NADPH_pterin_aldehyde_rdct"/>
</dbReference>
<evidence type="ECO:0000313" key="3">
    <source>
        <dbReference type="Proteomes" id="UP000002009"/>
    </source>
</evidence>
<feature type="compositionally biased region" description="Basic and acidic residues" evidence="1">
    <location>
        <begin position="51"/>
        <end position="64"/>
    </location>
</feature>
<dbReference type="eggNOG" id="KOG0725">
    <property type="taxonomic scope" value="Eukaryota"/>
</dbReference>
<dbReference type="STRING" id="296587.C1FGY0"/>